<accession>A0ABP0BCD4</accession>
<evidence type="ECO:0000313" key="1">
    <source>
        <dbReference type="EMBL" id="CAK7217269.1"/>
    </source>
</evidence>
<dbReference type="InterPro" id="IPR014710">
    <property type="entry name" value="RmlC-like_jellyroll"/>
</dbReference>
<dbReference type="SUPFAM" id="SSF51182">
    <property type="entry name" value="RmlC-like cupins"/>
    <property type="match status" value="1"/>
</dbReference>
<reference evidence="1 2" key="1">
    <citation type="submission" date="2024-01" db="EMBL/GenBank/DDBJ databases">
        <authorList>
            <person name="Allen C."/>
            <person name="Tagirdzhanova G."/>
        </authorList>
    </citation>
    <scope>NUCLEOTIDE SEQUENCE [LARGE SCALE GENOMIC DNA]</scope>
</reference>
<dbReference type="PANTHER" id="PTHR36156">
    <property type="entry name" value="SLR2101 PROTEIN"/>
    <property type="match status" value="1"/>
</dbReference>
<name>A0ABP0BCD4_9PEZI</name>
<sequence>MEAPSSTPNANGSADMSPLPVIRQLVTMHDQATGKAVLASGRDAVWRNLRDGTAYITEPFSTATFPPNLNDDTDLRSHEAFVAGGDKGPTPSLVREGGTVCRVVDFCPGNVPAMHRLDYGVVLEGTVELILDSGEVHTMRRGDVAVQRATMHAWRNASDTEWAHAFCAAGLPAGTG</sequence>
<organism evidence="1 2">
    <name type="scientific">Sporothrix curviconia</name>
    <dbReference type="NCBI Taxonomy" id="1260050"/>
    <lineage>
        <taxon>Eukaryota</taxon>
        <taxon>Fungi</taxon>
        <taxon>Dikarya</taxon>
        <taxon>Ascomycota</taxon>
        <taxon>Pezizomycotina</taxon>
        <taxon>Sordariomycetes</taxon>
        <taxon>Sordariomycetidae</taxon>
        <taxon>Ophiostomatales</taxon>
        <taxon>Ophiostomataceae</taxon>
        <taxon>Sporothrix</taxon>
    </lineage>
</organism>
<proteinExistence type="predicted"/>
<dbReference type="InterPro" id="IPR047142">
    <property type="entry name" value="OryJ/VirC-like"/>
</dbReference>
<dbReference type="Proteomes" id="UP001642405">
    <property type="component" value="Unassembled WGS sequence"/>
</dbReference>
<dbReference type="EMBL" id="CAWUHB010000013">
    <property type="protein sequence ID" value="CAK7217269.1"/>
    <property type="molecule type" value="Genomic_DNA"/>
</dbReference>
<dbReference type="CDD" id="cd02231">
    <property type="entry name" value="cupin_BLL6423-like"/>
    <property type="match status" value="1"/>
</dbReference>
<dbReference type="PANTHER" id="PTHR36156:SF2">
    <property type="entry name" value="CUPIN TYPE-2 DOMAIN-CONTAINING PROTEIN"/>
    <property type="match status" value="1"/>
</dbReference>
<comment type="caution">
    <text evidence="1">The sequence shown here is derived from an EMBL/GenBank/DDBJ whole genome shotgun (WGS) entry which is preliminary data.</text>
</comment>
<evidence type="ECO:0000313" key="2">
    <source>
        <dbReference type="Proteomes" id="UP001642405"/>
    </source>
</evidence>
<dbReference type="InterPro" id="IPR011051">
    <property type="entry name" value="RmlC_Cupin_sf"/>
</dbReference>
<gene>
    <name evidence="1" type="ORF">SCUCBS95973_003090</name>
</gene>
<keyword evidence="2" id="KW-1185">Reference proteome</keyword>
<evidence type="ECO:0008006" key="3">
    <source>
        <dbReference type="Google" id="ProtNLM"/>
    </source>
</evidence>
<dbReference type="Gene3D" id="2.60.120.10">
    <property type="entry name" value="Jelly Rolls"/>
    <property type="match status" value="1"/>
</dbReference>
<protein>
    <recommendedName>
        <fullName evidence="3">Cupin 2 conserved barrel domain-containing protein</fullName>
    </recommendedName>
</protein>